<evidence type="ECO:0000313" key="3">
    <source>
        <dbReference type="Proteomes" id="UP001166286"/>
    </source>
</evidence>
<dbReference type="Proteomes" id="UP001166286">
    <property type="component" value="Unassembled WGS sequence"/>
</dbReference>
<keyword evidence="3" id="KW-1185">Reference proteome</keyword>
<gene>
    <name evidence="2" type="ORF">JMJ35_001529</name>
</gene>
<organism evidence="2 3">
    <name type="scientific">Cladonia borealis</name>
    <dbReference type="NCBI Taxonomy" id="184061"/>
    <lineage>
        <taxon>Eukaryota</taxon>
        <taxon>Fungi</taxon>
        <taxon>Dikarya</taxon>
        <taxon>Ascomycota</taxon>
        <taxon>Pezizomycotina</taxon>
        <taxon>Lecanoromycetes</taxon>
        <taxon>OSLEUM clade</taxon>
        <taxon>Lecanoromycetidae</taxon>
        <taxon>Lecanorales</taxon>
        <taxon>Lecanorineae</taxon>
        <taxon>Cladoniaceae</taxon>
        <taxon>Cladonia</taxon>
    </lineage>
</organism>
<feature type="signal peptide" evidence="1">
    <location>
        <begin position="1"/>
        <end position="19"/>
    </location>
</feature>
<keyword evidence="1" id="KW-0732">Signal</keyword>
<evidence type="ECO:0000256" key="1">
    <source>
        <dbReference type="SAM" id="SignalP"/>
    </source>
</evidence>
<proteinExistence type="predicted"/>
<feature type="chain" id="PRO_5041229488" evidence="1">
    <location>
        <begin position="20"/>
        <end position="208"/>
    </location>
</feature>
<dbReference type="AlphaFoldDB" id="A0AA39R818"/>
<evidence type="ECO:0000313" key="2">
    <source>
        <dbReference type="EMBL" id="KAK0515495.1"/>
    </source>
</evidence>
<sequence>MQLITLVFATSAVIASASAQAVFNPTTDAFVCPSTGGNFCTGPSLSNNIIIRCTGTVGQPGNCNDNLAGIPPGGLKNSALCYQSSPTSGSAACSLNNIAYPDYGSPFPIPSSIKTYPTSGTGGVAATATAAPFTVPVAAMATLNNAPFPIVSVANNGTGVGGVVLGSATGTGQVVKPTVAFVGGAARGGVGMVGVVVGAGVLAAAVLL</sequence>
<comment type="caution">
    <text evidence="2">The sequence shown here is derived from an EMBL/GenBank/DDBJ whole genome shotgun (WGS) entry which is preliminary data.</text>
</comment>
<accession>A0AA39R818</accession>
<reference evidence="2" key="1">
    <citation type="submission" date="2023-03" db="EMBL/GenBank/DDBJ databases">
        <title>Complete genome of Cladonia borealis.</title>
        <authorList>
            <person name="Park H."/>
        </authorList>
    </citation>
    <scope>NUCLEOTIDE SEQUENCE</scope>
    <source>
        <strain evidence="2">ANT050790</strain>
    </source>
</reference>
<dbReference type="EMBL" id="JAFEKC020000003">
    <property type="protein sequence ID" value="KAK0515495.1"/>
    <property type="molecule type" value="Genomic_DNA"/>
</dbReference>
<name>A0AA39R818_9LECA</name>
<protein>
    <submittedName>
        <fullName evidence="2">Uncharacterized protein</fullName>
    </submittedName>
</protein>